<organism evidence="2">
    <name type="scientific">viral metagenome</name>
    <dbReference type="NCBI Taxonomy" id="1070528"/>
    <lineage>
        <taxon>unclassified sequences</taxon>
        <taxon>metagenomes</taxon>
        <taxon>organismal metagenomes</taxon>
    </lineage>
</organism>
<proteinExistence type="predicted"/>
<feature type="transmembrane region" description="Helical" evidence="1">
    <location>
        <begin position="37"/>
        <end position="59"/>
    </location>
</feature>
<evidence type="ECO:0000313" key="2">
    <source>
        <dbReference type="EMBL" id="QHT03805.1"/>
    </source>
</evidence>
<reference evidence="2" key="1">
    <citation type="journal article" date="2020" name="Nature">
        <title>Giant virus diversity and host interactions through global metagenomics.</title>
        <authorList>
            <person name="Schulz F."/>
            <person name="Roux S."/>
            <person name="Paez-Espino D."/>
            <person name="Jungbluth S."/>
            <person name="Walsh D.A."/>
            <person name="Denef V.J."/>
            <person name="McMahon K.D."/>
            <person name="Konstantinidis K.T."/>
            <person name="Eloe-Fadrosh E.A."/>
            <person name="Kyrpides N.C."/>
            <person name="Woyke T."/>
        </authorList>
    </citation>
    <scope>NUCLEOTIDE SEQUENCE</scope>
    <source>
        <strain evidence="2">GVMAG-M-3300021120-1</strain>
    </source>
</reference>
<feature type="transmembrane region" description="Helical" evidence="1">
    <location>
        <begin position="134"/>
        <end position="155"/>
    </location>
</feature>
<evidence type="ECO:0000256" key="1">
    <source>
        <dbReference type="SAM" id="Phobius"/>
    </source>
</evidence>
<keyword evidence="1" id="KW-0812">Transmembrane</keyword>
<feature type="transmembrane region" description="Helical" evidence="1">
    <location>
        <begin position="6"/>
        <end position="25"/>
    </location>
</feature>
<keyword evidence="1" id="KW-0472">Membrane</keyword>
<feature type="transmembrane region" description="Helical" evidence="1">
    <location>
        <begin position="65"/>
        <end position="88"/>
    </location>
</feature>
<dbReference type="EMBL" id="MN739417">
    <property type="protein sequence ID" value="QHT03805.1"/>
    <property type="molecule type" value="Genomic_DNA"/>
</dbReference>
<accession>A0A6C0CJW7</accession>
<name>A0A6C0CJW7_9ZZZZ</name>
<dbReference type="AlphaFoldDB" id="A0A6C0CJW7"/>
<protein>
    <submittedName>
        <fullName evidence="2">Uncharacterized protein</fullName>
    </submittedName>
</protein>
<sequence length="157" mass="17728">MGFPELVTAVLTVDFVTIVLSKFFNLGKSLDEWYKRFGIVAVLSDCLIILIGIQLAILLDPKAGFFLILVTAVCIQVVHDILFYLLVIQPIPQGHNEIIDLFKKYANENSWKIIVADSLMVISTVYLAQFLKFVPVQNVTFLGLLSLYALTYIIYTH</sequence>
<keyword evidence="1" id="KW-1133">Transmembrane helix</keyword>